<keyword evidence="2 8" id="KW-0813">Transport</keyword>
<dbReference type="InterPro" id="IPR023997">
    <property type="entry name" value="TonB-dep_OMP_SusC/RagA_CS"/>
</dbReference>
<dbReference type="Pfam" id="PF13715">
    <property type="entry name" value="CarbopepD_reg_2"/>
    <property type="match status" value="1"/>
</dbReference>
<keyword evidence="10" id="KW-0732">Signal</keyword>
<sequence length="1045" mass="115818">MESYISKIKRKFAILFLFALPSIMMAQSNIVTGTVTGSDDGEGLLGVSIIEKETTNGTVTGMDGNYSIELKSPTSVLVFSMVGMLTQEKTAKAGSVINVSLSENSRLLNEVVVTGYTTQKKADLTGAVSVVKMSDVMTAAENNPMKALQGRVAGVSITTDGNLSGAATVRIRGIGTLNNNDPLYVIDGVPTKGGMHELNSNDIESIQVLRDASAASIYGSRAANGVIIITTKQGKKGKTKLTFDAYLTSTNYNSHLDVLNSQEYGQALWQAAVNPGGGGQPNNNNIGYRYNWGYDNDGNPVLRNIYLPKYLDDDLTMRSADTDWFDEVSKAGLIQSYNMSVSNGTDTGNYFFSLGYFDNDGTIKNSNFNRVSARMNSDYKLFDGKLTIGENFSINRTSELQSPDDVLDLSLKALPMVPVHTEDGIGWGGPTKGMNDRQNPVRLLDANKDNLYNYWRLFGNAFVNLEIVKNLNIRSSYGIDYGNYYKRYMQHTYQSGFMSNDISAVNLEQSHWMKWNWTNTIAYSREIGKNVFDILGGMEMFRSNDISFNAYTSGENAFVVETPEYMWPDMSTGKAQVGGNSTGYSLLSYFAKANYVYDNRYLVSGTIRYDGSSRFGKNNRFGTFPAFSLGWRITEEAFMESTKEAISDLKLRLGWGQTGNQEIDNYATYSIYSPNYGTADPTWSAVHGTAYDIAGSGQGSLPSGYTKLQSGNDDIKWETTTQTNIGLDFGFFNQTLYGSAEYYIKETSDILIKPAYIAVVGEGGDRYANGASMENKGYEISLGYRNKTAFGLNYDINANISGFKNKITKLPVEVENSYGGRAGDNILGRPYGSFYGYIADGIFQTQDEVDDHVKQDGKDIGRIRYKNLDGDDEITAMDQTWIGCPYPDFSYGLNIYLEYKGFDLNVFFQGIQGNVLDNWVKKQTDFWSIDDVNSNKGRRLLDAWSPTNPNSTIPALQNTNSNDEGRFSTYYVEDGSYMKLRNIQLGYTVPASITNKVKMERLRFYVSGQNLFTIHAKDFTGVDPENAGFGYPIPMTCTVGFNVTF</sequence>
<keyword evidence="4 8" id="KW-0812">Transmembrane</keyword>
<comment type="caution">
    <text evidence="13">The sequence shown here is derived from an EMBL/GenBank/DDBJ whole genome shotgun (WGS) entry which is preliminary data.</text>
</comment>
<evidence type="ECO:0000259" key="12">
    <source>
        <dbReference type="Pfam" id="PF07715"/>
    </source>
</evidence>
<accession>A0A5M8NYH3</accession>
<evidence type="ECO:0000256" key="1">
    <source>
        <dbReference type="ARBA" id="ARBA00004571"/>
    </source>
</evidence>
<feature type="chain" id="PRO_5024327852" evidence="10">
    <location>
        <begin position="27"/>
        <end position="1045"/>
    </location>
</feature>
<dbReference type="EMBL" id="SNRX01000054">
    <property type="protein sequence ID" value="KAA6300699.1"/>
    <property type="molecule type" value="Genomic_DNA"/>
</dbReference>
<comment type="subcellular location">
    <subcellularLocation>
        <location evidence="1 8">Cell outer membrane</location>
        <topology evidence="1 8">Multi-pass membrane protein</topology>
    </subcellularLocation>
</comment>
<dbReference type="Gene3D" id="2.170.130.10">
    <property type="entry name" value="TonB-dependent receptor, plug domain"/>
    <property type="match status" value="1"/>
</dbReference>
<dbReference type="Pfam" id="PF00593">
    <property type="entry name" value="TonB_dep_Rec_b-barrel"/>
    <property type="match status" value="1"/>
</dbReference>
<dbReference type="Gene3D" id="2.40.170.20">
    <property type="entry name" value="TonB-dependent receptor, beta-barrel domain"/>
    <property type="match status" value="1"/>
</dbReference>
<dbReference type="InterPro" id="IPR012910">
    <property type="entry name" value="Plug_dom"/>
</dbReference>
<evidence type="ECO:0000256" key="7">
    <source>
        <dbReference type="ARBA" id="ARBA00023237"/>
    </source>
</evidence>
<evidence type="ECO:0000256" key="4">
    <source>
        <dbReference type="ARBA" id="ARBA00022692"/>
    </source>
</evidence>
<dbReference type="GO" id="GO:0009279">
    <property type="term" value="C:cell outer membrane"/>
    <property type="evidence" value="ECO:0007669"/>
    <property type="project" value="UniProtKB-SubCell"/>
</dbReference>
<evidence type="ECO:0000256" key="2">
    <source>
        <dbReference type="ARBA" id="ARBA00022448"/>
    </source>
</evidence>
<evidence type="ECO:0000256" key="6">
    <source>
        <dbReference type="ARBA" id="ARBA00023136"/>
    </source>
</evidence>
<evidence type="ECO:0000313" key="14">
    <source>
        <dbReference type="Proteomes" id="UP000324575"/>
    </source>
</evidence>
<evidence type="ECO:0000256" key="5">
    <source>
        <dbReference type="ARBA" id="ARBA00023077"/>
    </source>
</evidence>
<comment type="similarity">
    <text evidence="8 9">Belongs to the TonB-dependent receptor family.</text>
</comment>
<dbReference type="InterPro" id="IPR023996">
    <property type="entry name" value="TonB-dep_OMP_SusC/RagA"/>
</dbReference>
<dbReference type="InterPro" id="IPR036942">
    <property type="entry name" value="Beta-barrel_TonB_sf"/>
</dbReference>
<keyword evidence="13" id="KW-0675">Receptor</keyword>
<evidence type="ECO:0000256" key="8">
    <source>
        <dbReference type="PROSITE-ProRule" id="PRU01360"/>
    </source>
</evidence>
<dbReference type="SUPFAM" id="SSF56935">
    <property type="entry name" value="Porins"/>
    <property type="match status" value="1"/>
</dbReference>
<name>A0A5M8NYH3_9BACT</name>
<keyword evidence="5 9" id="KW-0798">TonB box</keyword>
<feature type="domain" description="TonB-dependent receptor-like beta-barrel" evidence="11">
    <location>
        <begin position="433"/>
        <end position="1011"/>
    </location>
</feature>
<evidence type="ECO:0000313" key="13">
    <source>
        <dbReference type="EMBL" id="KAA6300699.1"/>
    </source>
</evidence>
<evidence type="ECO:0000259" key="11">
    <source>
        <dbReference type="Pfam" id="PF00593"/>
    </source>
</evidence>
<evidence type="ECO:0000256" key="9">
    <source>
        <dbReference type="RuleBase" id="RU003357"/>
    </source>
</evidence>
<keyword evidence="7 8" id="KW-0998">Cell outer membrane</keyword>
<dbReference type="NCBIfam" id="TIGR04056">
    <property type="entry name" value="OMP_RagA_SusC"/>
    <property type="match status" value="1"/>
</dbReference>
<dbReference type="Proteomes" id="UP000324575">
    <property type="component" value="Unassembled WGS sequence"/>
</dbReference>
<proteinExistence type="inferred from homology"/>
<keyword evidence="3 8" id="KW-1134">Transmembrane beta strand</keyword>
<feature type="signal peptide" evidence="10">
    <location>
        <begin position="1"/>
        <end position="26"/>
    </location>
</feature>
<evidence type="ECO:0000256" key="10">
    <source>
        <dbReference type="SAM" id="SignalP"/>
    </source>
</evidence>
<dbReference type="AlphaFoldDB" id="A0A5M8NYH3"/>
<dbReference type="Pfam" id="PF07715">
    <property type="entry name" value="Plug"/>
    <property type="match status" value="1"/>
</dbReference>
<dbReference type="PROSITE" id="PS52016">
    <property type="entry name" value="TONB_DEPENDENT_REC_3"/>
    <property type="match status" value="1"/>
</dbReference>
<reference evidence="13 14" key="1">
    <citation type="submission" date="2019-03" db="EMBL/GenBank/DDBJ databases">
        <title>Single cell metagenomics reveals metabolic interactions within the superorganism composed of flagellate Streblomastix strix and complex community of Bacteroidetes bacteria on its surface.</title>
        <authorList>
            <person name="Treitli S.C."/>
            <person name="Kolisko M."/>
            <person name="Husnik F."/>
            <person name="Keeling P."/>
            <person name="Hampl V."/>
        </authorList>
    </citation>
    <scope>NUCLEOTIDE SEQUENCE [LARGE SCALE GENOMIC DNA]</scope>
    <source>
        <strain evidence="13">St1</strain>
    </source>
</reference>
<protein>
    <submittedName>
        <fullName evidence="13">TonB-dependent receptor SusC</fullName>
    </submittedName>
</protein>
<dbReference type="Gene3D" id="2.60.40.1120">
    <property type="entry name" value="Carboxypeptidase-like, regulatory domain"/>
    <property type="match status" value="1"/>
</dbReference>
<dbReference type="InterPro" id="IPR008969">
    <property type="entry name" value="CarboxyPept-like_regulatory"/>
</dbReference>
<evidence type="ECO:0000256" key="3">
    <source>
        <dbReference type="ARBA" id="ARBA00022452"/>
    </source>
</evidence>
<dbReference type="InterPro" id="IPR000531">
    <property type="entry name" value="Beta-barrel_TonB"/>
</dbReference>
<dbReference type="SUPFAM" id="SSF49464">
    <property type="entry name" value="Carboxypeptidase regulatory domain-like"/>
    <property type="match status" value="1"/>
</dbReference>
<keyword evidence="6 8" id="KW-0472">Membrane</keyword>
<organism evidence="13 14">
    <name type="scientific">Candidatus Ordinivivax streblomastigis</name>
    <dbReference type="NCBI Taxonomy" id="2540710"/>
    <lineage>
        <taxon>Bacteria</taxon>
        <taxon>Pseudomonadati</taxon>
        <taxon>Bacteroidota</taxon>
        <taxon>Bacteroidia</taxon>
        <taxon>Bacteroidales</taxon>
        <taxon>Candidatus Ordinivivax</taxon>
    </lineage>
</organism>
<gene>
    <name evidence="13" type="ORF">EZS26_003163</name>
</gene>
<dbReference type="InterPro" id="IPR037066">
    <property type="entry name" value="Plug_dom_sf"/>
</dbReference>
<dbReference type="InterPro" id="IPR039426">
    <property type="entry name" value="TonB-dep_rcpt-like"/>
</dbReference>
<feature type="domain" description="TonB-dependent receptor plug" evidence="12">
    <location>
        <begin position="121"/>
        <end position="226"/>
    </location>
</feature>
<dbReference type="NCBIfam" id="TIGR04057">
    <property type="entry name" value="SusC_RagA_signa"/>
    <property type="match status" value="1"/>
</dbReference>